<keyword evidence="7" id="KW-1185">Reference proteome</keyword>
<evidence type="ECO:0000313" key="6">
    <source>
        <dbReference type="EMBL" id="MCP1109181.1"/>
    </source>
</evidence>
<dbReference type="NCBIfam" id="TIGR00492">
    <property type="entry name" value="alr"/>
    <property type="match status" value="1"/>
</dbReference>
<dbReference type="InterPro" id="IPR020622">
    <property type="entry name" value="Ala_racemase_pyridoxalP-BS"/>
</dbReference>
<evidence type="ECO:0000256" key="3">
    <source>
        <dbReference type="ARBA" id="ARBA00023235"/>
    </source>
</evidence>
<dbReference type="HAMAP" id="MF_01201">
    <property type="entry name" value="Ala_racemase"/>
    <property type="match status" value="1"/>
</dbReference>
<evidence type="ECO:0000259" key="5">
    <source>
        <dbReference type="SMART" id="SM01005"/>
    </source>
</evidence>
<dbReference type="Gene3D" id="3.20.20.10">
    <property type="entry name" value="Alanine racemase"/>
    <property type="match status" value="1"/>
</dbReference>
<feature type="modified residue" description="N6-(pyridoxal phosphate)lysine" evidence="4">
    <location>
        <position position="38"/>
    </location>
</feature>
<dbReference type="InterPro" id="IPR029066">
    <property type="entry name" value="PLP-binding_barrel"/>
</dbReference>
<dbReference type="Gene3D" id="2.40.37.10">
    <property type="entry name" value="Lyase, Ornithine Decarboxylase, Chain A, domain 1"/>
    <property type="match status" value="1"/>
</dbReference>
<dbReference type="CDD" id="cd00430">
    <property type="entry name" value="PLPDE_III_AR"/>
    <property type="match status" value="1"/>
</dbReference>
<dbReference type="SUPFAM" id="SSF50621">
    <property type="entry name" value="Alanine racemase C-terminal domain-like"/>
    <property type="match status" value="1"/>
</dbReference>
<dbReference type="GO" id="GO:0008784">
    <property type="term" value="F:alanine racemase activity"/>
    <property type="evidence" value="ECO:0007669"/>
    <property type="project" value="UniProtKB-EC"/>
</dbReference>
<evidence type="ECO:0000313" key="7">
    <source>
        <dbReference type="Proteomes" id="UP001523565"/>
    </source>
</evidence>
<accession>A0ABT1EEP8</accession>
<dbReference type="SMART" id="SM01005">
    <property type="entry name" value="Ala_racemase_C"/>
    <property type="match status" value="1"/>
</dbReference>
<dbReference type="InterPro" id="IPR001608">
    <property type="entry name" value="Ala_racemase_N"/>
</dbReference>
<comment type="similarity">
    <text evidence="4">Belongs to the alanine racemase family.</text>
</comment>
<dbReference type="SUPFAM" id="SSF51419">
    <property type="entry name" value="PLP-binding barrel"/>
    <property type="match status" value="1"/>
</dbReference>
<dbReference type="Proteomes" id="UP001523565">
    <property type="component" value="Unassembled WGS sequence"/>
</dbReference>
<dbReference type="EMBL" id="JAMZFV010000002">
    <property type="protein sequence ID" value="MCP1109181.1"/>
    <property type="molecule type" value="Genomic_DNA"/>
</dbReference>
<evidence type="ECO:0000256" key="4">
    <source>
        <dbReference type="HAMAP-Rule" id="MF_01201"/>
    </source>
</evidence>
<dbReference type="InterPro" id="IPR000821">
    <property type="entry name" value="Ala_racemase"/>
</dbReference>
<keyword evidence="3 4" id="KW-0413">Isomerase</keyword>
<comment type="catalytic activity">
    <reaction evidence="4">
        <text>L-alanine = D-alanine</text>
        <dbReference type="Rhea" id="RHEA:20249"/>
        <dbReference type="ChEBI" id="CHEBI:57416"/>
        <dbReference type="ChEBI" id="CHEBI:57972"/>
        <dbReference type="EC" id="5.1.1.1"/>
    </reaction>
</comment>
<evidence type="ECO:0000256" key="2">
    <source>
        <dbReference type="ARBA" id="ARBA00022898"/>
    </source>
</evidence>
<dbReference type="PROSITE" id="PS00395">
    <property type="entry name" value="ALANINE_RACEMASE"/>
    <property type="match status" value="1"/>
</dbReference>
<dbReference type="EC" id="5.1.1.1" evidence="4"/>
<dbReference type="RefSeq" id="WP_262068086.1">
    <property type="nucleotide sequence ID" value="NZ_JAMXOC010000002.1"/>
</dbReference>
<evidence type="ECO:0000256" key="1">
    <source>
        <dbReference type="ARBA" id="ARBA00001933"/>
    </source>
</evidence>
<keyword evidence="2 4" id="KW-0663">Pyridoxal phosphate</keyword>
<reference evidence="6 7" key="1">
    <citation type="journal article" date="2022" name="Genome Biol. Evol.">
        <title>Host diet, physiology and behaviors set the stage for Lachnospiraceae cladogenesis.</title>
        <authorList>
            <person name="Vera-Ponce De Leon A."/>
            <person name="Schneider M."/>
            <person name="Jahnes B.C."/>
            <person name="Sadowski V."/>
            <person name="Camuy-Velez L.A."/>
            <person name="Duan J."/>
            <person name="Sabree Z.L."/>
        </authorList>
    </citation>
    <scope>NUCLEOTIDE SEQUENCE [LARGE SCALE GENOMIC DNA]</scope>
    <source>
        <strain evidence="6 7">PAL227</strain>
    </source>
</reference>
<feature type="active site" description="Proton acceptor; specific for D-alanine" evidence="4">
    <location>
        <position position="38"/>
    </location>
</feature>
<dbReference type="PRINTS" id="PR00992">
    <property type="entry name" value="ALARACEMASE"/>
</dbReference>
<dbReference type="Pfam" id="PF00842">
    <property type="entry name" value="Ala_racemase_C"/>
    <property type="match status" value="1"/>
</dbReference>
<sequence>MKEYRRALARIDLDAIRGNIESLMANTKPGTRFINVIKADGYGHGALEIAKHMADYERLWGFAVASFDEALSLRNGGITQPILILGCTFPEQFAEAINQDLSLTMYDTLAIDEVVAVARELGKPVKVHIKLDTGMGRLGFPVDATGLSAIANLKEMPEIVLEGVYTHFAAADETDKSFTGEQLKKYNYGIAELKKMGVTFANHHTANSAGIIDHQEANFDLVRSGIAAYGLYPSKDVRQQAVPLKPAMEITSHLASVKLLPAGSPISYGRTHTTTRETKVGVVPFGYADGYPRSLSGKGYVLIKGQKAPILGRVCMDMFMVDVSDIPDVSLYDKVTIVGYNGRGCLSVDTLSELSGRFNYEFVCDISKRVPREYIAQGKVISQRSYF</sequence>
<comment type="caution">
    <text evidence="6">The sequence shown here is derived from an EMBL/GenBank/DDBJ whole genome shotgun (WGS) entry which is preliminary data.</text>
</comment>
<dbReference type="InterPro" id="IPR009006">
    <property type="entry name" value="Ala_racemase/Decarboxylase_C"/>
</dbReference>
<feature type="domain" description="Alanine racemase C-terminal" evidence="5">
    <location>
        <begin position="247"/>
        <end position="375"/>
    </location>
</feature>
<feature type="binding site" evidence="4">
    <location>
        <position position="316"/>
    </location>
    <ligand>
        <name>substrate</name>
    </ligand>
</feature>
<dbReference type="PANTHER" id="PTHR30511:SF0">
    <property type="entry name" value="ALANINE RACEMASE, CATABOLIC-RELATED"/>
    <property type="match status" value="1"/>
</dbReference>
<dbReference type="Pfam" id="PF01168">
    <property type="entry name" value="Ala_racemase_N"/>
    <property type="match status" value="1"/>
</dbReference>
<dbReference type="InterPro" id="IPR011079">
    <property type="entry name" value="Ala_racemase_C"/>
</dbReference>
<protein>
    <recommendedName>
        <fullName evidence="4">Alanine racemase</fullName>
        <ecNumber evidence="4">5.1.1.1</ecNumber>
    </recommendedName>
</protein>
<dbReference type="PANTHER" id="PTHR30511">
    <property type="entry name" value="ALANINE RACEMASE"/>
    <property type="match status" value="1"/>
</dbReference>
<gene>
    <name evidence="6" type="primary">alr</name>
    <name evidence="6" type="ORF">NK118_02840</name>
</gene>
<comment type="function">
    <text evidence="4">Catalyzes the interconversion of L-alanine and D-alanine. May also act on other amino acids.</text>
</comment>
<comment type="cofactor">
    <cofactor evidence="1 4">
        <name>pyridoxal 5'-phosphate</name>
        <dbReference type="ChEBI" id="CHEBI:597326"/>
    </cofactor>
</comment>
<proteinExistence type="inferred from homology"/>
<comment type="pathway">
    <text evidence="4">Amino-acid biosynthesis; D-alanine biosynthesis; D-alanine from L-alanine: step 1/1.</text>
</comment>
<organism evidence="6 7">
    <name type="scientific">Ohessyouella blattaphilus</name>
    <dbReference type="NCBI Taxonomy" id="2949333"/>
    <lineage>
        <taxon>Bacteria</taxon>
        <taxon>Bacillati</taxon>
        <taxon>Bacillota</taxon>
        <taxon>Clostridia</taxon>
        <taxon>Lachnospirales</taxon>
        <taxon>Lachnospiraceae</taxon>
        <taxon>Ohessyouella</taxon>
    </lineage>
</organism>
<feature type="active site" description="Proton acceptor; specific for L-alanine" evidence="4">
    <location>
        <position position="268"/>
    </location>
</feature>
<feature type="binding site" evidence="4">
    <location>
        <position position="137"/>
    </location>
    <ligand>
        <name>substrate</name>
    </ligand>
</feature>
<name>A0ABT1EEP8_9FIRM</name>